<name>A0AAE0T7T1_9BIVA</name>
<comment type="caution">
    <text evidence="4">The sequence shown here is derived from an EMBL/GenBank/DDBJ whole genome shotgun (WGS) entry which is preliminary data.</text>
</comment>
<feature type="chain" id="PRO_5042291930" description="C-type lectin domain-containing protein" evidence="2">
    <location>
        <begin position="22"/>
        <end position="248"/>
    </location>
</feature>
<dbReference type="InterPro" id="IPR050801">
    <property type="entry name" value="Ca-Dep_Lectins_ImmuneDev"/>
</dbReference>
<dbReference type="PANTHER" id="PTHR22801">
    <property type="entry name" value="LITHOSTATHINE"/>
    <property type="match status" value="1"/>
</dbReference>
<keyword evidence="2" id="KW-0732">Signal</keyword>
<dbReference type="PROSITE" id="PS50041">
    <property type="entry name" value="C_TYPE_LECTIN_2"/>
    <property type="match status" value="1"/>
</dbReference>
<reference evidence="4" key="2">
    <citation type="journal article" date="2021" name="Genome Biol. Evol.">
        <title>Developing a high-quality reference genome for a parasitic bivalve with doubly uniparental inheritance (Bivalvia: Unionida).</title>
        <authorList>
            <person name="Smith C.H."/>
        </authorList>
    </citation>
    <scope>NUCLEOTIDE SEQUENCE</scope>
    <source>
        <strain evidence="4">CHS0354</strain>
        <tissue evidence="4">Mantle</tissue>
    </source>
</reference>
<reference evidence="4" key="1">
    <citation type="journal article" date="2021" name="Genome Biol. Evol.">
        <title>A High-Quality Reference Genome for a Parasitic Bivalve with Doubly Uniparental Inheritance (Bivalvia: Unionida).</title>
        <authorList>
            <person name="Smith C.H."/>
        </authorList>
    </citation>
    <scope>NUCLEOTIDE SEQUENCE</scope>
    <source>
        <strain evidence="4">CHS0354</strain>
    </source>
</reference>
<dbReference type="InterPro" id="IPR016186">
    <property type="entry name" value="C-type_lectin-like/link_sf"/>
</dbReference>
<dbReference type="Proteomes" id="UP001195483">
    <property type="component" value="Unassembled WGS sequence"/>
</dbReference>
<dbReference type="EMBL" id="JAEAOA010002204">
    <property type="protein sequence ID" value="KAK3605246.1"/>
    <property type="molecule type" value="Genomic_DNA"/>
</dbReference>
<dbReference type="PANTHER" id="PTHR22801:SF63">
    <property type="entry name" value="C-TYPE LECTIN DOMAIN-CONTAINING PROTEIN"/>
    <property type="match status" value="1"/>
</dbReference>
<evidence type="ECO:0000259" key="3">
    <source>
        <dbReference type="PROSITE" id="PS50041"/>
    </source>
</evidence>
<accession>A0AAE0T7T1</accession>
<evidence type="ECO:0000313" key="5">
    <source>
        <dbReference type="Proteomes" id="UP001195483"/>
    </source>
</evidence>
<evidence type="ECO:0000256" key="1">
    <source>
        <dbReference type="SAM" id="MobiDB-lite"/>
    </source>
</evidence>
<sequence>MKILTLLGLFVVLTTSPTTNCTPGQFKPPPIPYNFNVPVVISYPGFGSDFGYLALSLIVFVIMLLPLPTPTINRTPTPRPTPTLSPRPTPTPTPRPTPTPIPRCPSQYTLYSTNCGQFCYRYESEACAHWDEARIACRNEGADLWVPEVCSYPFFQEHVRKNKGTCLGIWIGVFRVQSLVNYMTVQGDRLEDNFQFWGKDEPDRSMPFEGNEDACVEMSRPLDYLMRDQICLNRFGFICKRSVSLDIS</sequence>
<dbReference type="AlphaFoldDB" id="A0AAE0T7T1"/>
<protein>
    <recommendedName>
        <fullName evidence="3">C-type lectin domain-containing protein</fullName>
    </recommendedName>
</protein>
<dbReference type="CDD" id="cd00037">
    <property type="entry name" value="CLECT"/>
    <property type="match status" value="1"/>
</dbReference>
<organism evidence="4 5">
    <name type="scientific">Potamilus streckersoni</name>
    <dbReference type="NCBI Taxonomy" id="2493646"/>
    <lineage>
        <taxon>Eukaryota</taxon>
        <taxon>Metazoa</taxon>
        <taxon>Spiralia</taxon>
        <taxon>Lophotrochozoa</taxon>
        <taxon>Mollusca</taxon>
        <taxon>Bivalvia</taxon>
        <taxon>Autobranchia</taxon>
        <taxon>Heteroconchia</taxon>
        <taxon>Palaeoheterodonta</taxon>
        <taxon>Unionida</taxon>
        <taxon>Unionoidea</taxon>
        <taxon>Unionidae</taxon>
        <taxon>Ambleminae</taxon>
        <taxon>Lampsilini</taxon>
        <taxon>Potamilus</taxon>
    </lineage>
</organism>
<reference evidence="4" key="3">
    <citation type="submission" date="2023-05" db="EMBL/GenBank/DDBJ databases">
        <authorList>
            <person name="Smith C.H."/>
        </authorList>
    </citation>
    <scope>NUCLEOTIDE SEQUENCE</scope>
    <source>
        <strain evidence="4">CHS0354</strain>
        <tissue evidence="4">Mantle</tissue>
    </source>
</reference>
<dbReference type="SUPFAM" id="SSF56436">
    <property type="entry name" value="C-type lectin-like"/>
    <property type="match status" value="1"/>
</dbReference>
<feature type="domain" description="C-type lectin" evidence="3">
    <location>
        <begin position="115"/>
        <end position="240"/>
    </location>
</feature>
<feature type="compositionally biased region" description="Pro residues" evidence="1">
    <location>
        <begin position="77"/>
        <end position="100"/>
    </location>
</feature>
<feature type="signal peptide" evidence="2">
    <location>
        <begin position="1"/>
        <end position="21"/>
    </location>
</feature>
<evidence type="ECO:0000256" key="2">
    <source>
        <dbReference type="SAM" id="SignalP"/>
    </source>
</evidence>
<gene>
    <name evidence="4" type="ORF">CHS0354_037647</name>
</gene>
<feature type="region of interest" description="Disordered" evidence="1">
    <location>
        <begin position="72"/>
        <end position="100"/>
    </location>
</feature>
<proteinExistence type="predicted"/>
<keyword evidence="5" id="KW-1185">Reference proteome</keyword>
<dbReference type="Pfam" id="PF00059">
    <property type="entry name" value="Lectin_C"/>
    <property type="match status" value="1"/>
</dbReference>
<dbReference type="InterPro" id="IPR001304">
    <property type="entry name" value="C-type_lectin-like"/>
</dbReference>
<dbReference type="SMART" id="SM00034">
    <property type="entry name" value="CLECT"/>
    <property type="match status" value="1"/>
</dbReference>
<dbReference type="InterPro" id="IPR016187">
    <property type="entry name" value="CTDL_fold"/>
</dbReference>
<dbReference type="Gene3D" id="3.10.100.10">
    <property type="entry name" value="Mannose-Binding Protein A, subunit A"/>
    <property type="match status" value="1"/>
</dbReference>
<evidence type="ECO:0000313" key="4">
    <source>
        <dbReference type="EMBL" id="KAK3605246.1"/>
    </source>
</evidence>